<protein>
    <submittedName>
        <fullName evidence="1">Glycosyltransferase</fullName>
    </submittedName>
</protein>
<dbReference type="OrthoDB" id="3283855at2"/>
<name>A0A1B1ESM5_ACTTI</name>
<accession>A0A1B1ESM5</accession>
<proteinExistence type="predicted"/>
<evidence type="ECO:0000313" key="2">
    <source>
        <dbReference type="EMBL" id="TWG14688.1"/>
    </source>
</evidence>
<keyword evidence="1" id="KW-0808">Transferase</keyword>
<dbReference type="InterPro" id="IPR029044">
    <property type="entry name" value="Nucleotide-diphossugar_trans"/>
</dbReference>
<dbReference type="RefSeq" id="WP_122980617.1">
    <property type="nucleotide sequence ID" value="NZ_BOMX01000004.1"/>
</dbReference>
<sequence>MTPREPAPLRHLRRWISRGYQPGTAWRRPVEYVHADGSVAARLATWPPQPPAGVPSLAFVLPTHLRRYSASRHQAWLRELLAQLAEAAEAVPGARITVLVGMQWMRREDRDEAVARLRLLAGVAGQQSAVHFVGLSLPGPGKVSTLNAGIAVAEAQGLTAVGWLDDDIRLEPGCLANLVRDFAGHGCRGAVGATKVPHARPYATSRLLHRLKAITATATNYPHGCCLLVELPVVSGGIPDRYVCDDGYVCFRLLDPDAADPLHRLRLVPDARCHYEVAGPAGQSGRRIRRLLLNHVIYLADWSYPVARYYFRDILFPGMWPLTGFDASAGRSHGVAKSAITWVYFGWFARTAAELYLRGLVRRPLREVRWAEYVAPGSPDRSGPHPLTEASA</sequence>
<evidence type="ECO:0000313" key="3">
    <source>
        <dbReference type="Proteomes" id="UP000320239"/>
    </source>
</evidence>
<dbReference type="GO" id="GO:0016740">
    <property type="term" value="F:transferase activity"/>
    <property type="evidence" value="ECO:0007669"/>
    <property type="project" value="UniProtKB-KW"/>
</dbReference>
<reference evidence="2 3" key="2">
    <citation type="submission" date="2019-06" db="EMBL/GenBank/DDBJ databases">
        <title>Sequencing the genomes of 1000 actinobacteria strains.</title>
        <authorList>
            <person name="Klenk H.-P."/>
        </authorList>
    </citation>
    <scope>NUCLEOTIDE SEQUENCE [LARGE SCALE GENOMIC DNA]</scope>
    <source>
        <strain evidence="2 3">DSM 43866</strain>
    </source>
</reference>
<dbReference type="Gene3D" id="3.90.550.10">
    <property type="entry name" value="Spore Coat Polysaccharide Biosynthesis Protein SpsA, Chain A"/>
    <property type="match status" value="1"/>
</dbReference>
<reference evidence="1" key="1">
    <citation type="journal article" date="2016" name="Appl. Microbiol. Biotechnol.">
        <title>A gene cluster for the biosynthesis of moenomycin family antibiotics in the genome of teicoplanin producer Actinoplanes teichomyceticus.</title>
        <authorList>
            <person name="Horbal L."/>
            <person name="Ostash B."/>
            <person name="Luzhetskyy A."/>
            <person name="Walker S."/>
            <person name="Kalinowski J."/>
            <person name="Fedorenko V."/>
        </authorList>
    </citation>
    <scope>NUCLEOTIDE SEQUENCE</scope>
    <source>
        <strain evidence="1">NRRL-B16726</strain>
    </source>
</reference>
<gene>
    <name evidence="1" type="primary">tchmGT4</name>
    <name evidence="2" type="ORF">FHX34_104994</name>
</gene>
<dbReference type="Proteomes" id="UP000320239">
    <property type="component" value="Unassembled WGS sequence"/>
</dbReference>
<dbReference type="SUPFAM" id="SSF53448">
    <property type="entry name" value="Nucleotide-diphospho-sugar transferases"/>
    <property type="match status" value="1"/>
</dbReference>
<keyword evidence="3" id="KW-1185">Reference proteome</keyword>
<evidence type="ECO:0000313" key="1">
    <source>
        <dbReference type="EMBL" id="ANQ31713.1"/>
    </source>
</evidence>
<organism evidence="1">
    <name type="scientific">Actinoplanes teichomyceticus</name>
    <dbReference type="NCBI Taxonomy" id="1867"/>
    <lineage>
        <taxon>Bacteria</taxon>
        <taxon>Bacillati</taxon>
        <taxon>Actinomycetota</taxon>
        <taxon>Actinomycetes</taxon>
        <taxon>Micromonosporales</taxon>
        <taxon>Micromonosporaceae</taxon>
        <taxon>Actinoplanes</taxon>
    </lineage>
</organism>
<dbReference type="EMBL" id="KU726098">
    <property type="protein sequence ID" value="ANQ31713.1"/>
    <property type="molecule type" value="Genomic_DNA"/>
</dbReference>
<dbReference type="AlphaFoldDB" id="A0A1B1ESM5"/>
<dbReference type="EMBL" id="VIWY01000004">
    <property type="protein sequence ID" value="TWG14688.1"/>
    <property type="molecule type" value="Genomic_DNA"/>
</dbReference>